<dbReference type="AlphaFoldDB" id="A0A3N4E4F7"/>
<evidence type="ECO:0000256" key="1">
    <source>
        <dbReference type="ARBA" id="ARBA00004651"/>
    </source>
</evidence>
<dbReference type="GO" id="GO:0055085">
    <property type="term" value="P:transmembrane transport"/>
    <property type="evidence" value="ECO:0007669"/>
    <property type="project" value="InterPro"/>
</dbReference>
<dbReference type="Pfam" id="PF00528">
    <property type="entry name" value="BPD_transp_1"/>
    <property type="match status" value="1"/>
</dbReference>
<feature type="transmembrane region" description="Helical" evidence="7">
    <location>
        <begin position="433"/>
        <end position="455"/>
    </location>
</feature>
<dbReference type="PROSITE" id="PS50928">
    <property type="entry name" value="ABC_TM1"/>
    <property type="match status" value="2"/>
</dbReference>
<name>A0A3N4E4F7_9GAMM</name>
<dbReference type="Gene3D" id="1.10.3720.10">
    <property type="entry name" value="MetI-like"/>
    <property type="match status" value="2"/>
</dbReference>
<feature type="transmembrane region" description="Helical" evidence="7">
    <location>
        <begin position="21"/>
        <end position="44"/>
    </location>
</feature>
<reference evidence="10" key="3">
    <citation type="submission" date="2018-11" db="EMBL/GenBank/DDBJ databases">
        <authorList>
            <person name="Hwang Y.J."/>
            <person name="Hwang C.Y."/>
        </authorList>
    </citation>
    <scope>NUCLEOTIDE SEQUENCE</scope>
    <source>
        <strain evidence="10">R106</strain>
    </source>
</reference>
<evidence type="ECO:0000256" key="5">
    <source>
        <dbReference type="ARBA" id="ARBA00022989"/>
    </source>
</evidence>
<feature type="domain" description="ABC transmembrane type-1" evidence="8">
    <location>
        <begin position="64"/>
        <end position="283"/>
    </location>
</feature>
<feature type="transmembrane region" description="Helical" evidence="7">
    <location>
        <begin position="406"/>
        <end position="427"/>
    </location>
</feature>
<evidence type="ECO:0000313" key="11">
    <source>
        <dbReference type="Proteomes" id="UP000273778"/>
    </source>
</evidence>
<dbReference type="GO" id="GO:0005886">
    <property type="term" value="C:plasma membrane"/>
    <property type="evidence" value="ECO:0007669"/>
    <property type="project" value="UniProtKB-SubCell"/>
</dbReference>
<comment type="similarity">
    <text evidence="7">Belongs to the binding-protein-dependent transport system permease family.</text>
</comment>
<dbReference type="EMBL" id="RKKB01000002">
    <property type="protein sequence ID" value="RPA32953.1"/>
    <property type="molecule type" value="Genomic_DNA"/>
</dbReference>
<evidence type="ECO:0000256" key="4">
    <source>
        <dbReference type="ARBA" id="ARBA00022692"/>
    </source>
</evidence>
<dbReference type="InterPro" id="IPR000515">
    <property type="entry name" value="MetI-like"/>
</dbReference>
<evidence type="ECO:0000256" key="2">
    <source>
        <dbReference type="ARBA" id="ARBA00022448"/>
    </source>
</evidence>
<feature type="transmembrane region" description="Helical" evidence="7">
    <location>
        <begin position="155"/>
        <end position="179"/>
    </location>
</feature>
<dbReference type="EMBL" id="CP034073">
    <property type="protein sequence ID" value="AZG35244.1"/>
    <property type="molecule type" value="Genomic_DNA"/>
</dbReference>
<protein>
    <submittedName>
        <fullName evidence="10">ABC transporter permease subunit</fullName>
    </submittedName>
</protein>
<evidence type="ECO:0000256" key="6">
    <source>
        <dbReference type="ARBA" id="ARBA00023136"/>
    </source>
</evidence>
<dbReference type="PANTHER" id="PTHR30183">
    <property type="entry name" value="MOLYBDENUM TRANSPORT SYSTEM PERMEASE PROTEIN MODB"/>
    <property type="match status" value="1"/>
</dbReference>
<dbReference type="KEGG" id="spsr:EGC80_10125"/>
<dbReference type="OrthoDB" id="7852521at2"/>
<dbReference type="PANTHER" id="PTHR30183:SF6">
    <property type="entry name" value="INNER MEMBRANE ABC TRANSPORTER PERMEASE PROTEIN YNJC"/>
    <property type="match status" value="1"/>
</dbReference>
<feature type="transmembrane region" description="Helical" evidence="7">
    <location>
        <begin position="539"/>
        <end position="559"/>
    </location>
</feature>
<dbReference type="CDD" id="cd06261">
    <property type="entry name" value="TM_PBP2"/>
    <property type="match status" value="1"/>
</dbReference>
<feature type="domain" description="ABC transmembrane type-1" evidence="8">
    <location>
        <begin position="368"/>
        <end position="556"/>
    </location>
</feature>
<keyword evidence="5 7" id="KW-1133">Transmembrane helix</keyword>
<accession>A0A3N4E4F7</accession>
<gene>
    <name evidence="10" type="ORF">EGC77_06200</name>
    <name evidence="9" type="ORF">EGC80_10125</name>
</gene>
<evidence type="ECO:0000313" key="9">
    <source>
        <dbReference type="EMBL" id="AZG35244.1"/>
    </source>
</evidence>
<sequence length="568" mass="62011">MMTSTSGFTTLVRSSPYLMMALLVIPVLSGLIAVILPAFGWFPVLGHTQFSVAGFVDLWQTPGLGYMALLSVSTSFISTLLAFVITILILGSYFTSPWLGYIQRLLGPILVIPHAAAAIAIGFLITPSGMLSRIVSPWLSGWDAPPDWLYPHDAMGLSIIIGLTLKELPFLLLMALGVLAQPELGHTLRAQHRVALSLGYCPMTAFFKVVLPSLYPFLRLPILAVLAYASASVEIPLILGPNSPPTLAVAIMQWFHDVDLSLRIKASAGAILQIVLTLLLLLSWWLLEKLIKKASQTMLINGQREYAGAIMQNITHVLTVVIISAIGLALIGMMLWSVAGFWHFPTVLPQQFVSLHWQSALQQMHTPLLDTVLIGVCATSLAIILTLFTLEAEQYTGKMVSRLSSVIIYLPLLIPSIAFLFGLVWLLEQINSHHSFINVVLAHLLFVLPYVFLSLSSSYRRLDPRFSTVAASLGASEAKIFWQIKLPMLLAPILIACALGLAISFSQYLPTLLAGGGRINTITTEAVSLANGGSRRTSAVYALVQMALPALGFLLAWLLPKMLFRHRE</sequence>
<proteinExistence type="inferred from homology"/>
<keyword evidence="11" id="KW-1185">Reference proteome</keyword>
<reference evidence="9 11" key="1">
    <citation type="submission" date="2018-11" db="EMBL/GenBank/DDBJ databases">
        <title>Shewanella sp. M2.</title>
        <authorList>
            <person name="Hwang Y.J."/>
            <person name="Hwang C.Y."/>
        </authorList>
    </citation>
    <scope>NUCLEOTIDE SEQUENCE [LARGE SCALE GENOMIC DNA]</scope>
    <source>
        <strain evidence="9 11">M2</strain>
    </source>
</reference>
<dbReference type="InterPro" id="IPR035906">
    <property type="entry name" value="MetI-like_sf"/>
</dbReference>
<evidence type="ECO:0000259" key="8">
    <source>
        <dbReference type="PROSITE" id="PS50928"/>
    </source>
</evidence>
<feature type="transmembrane region" description="Helical" evidence="7">
    <location>
        <begin position="266"/>
        <end position="287"/>
    </location>
</feature>
<comment type="subcellular location">
    <subcellularLocation>
        <location evidence="1 7">Cell membrane</location>
        <topology evidence="1 7">Multi-pass membrane protein</topology>
    </subcellularLocation>
</comment>
<dbReference type="SUPFAM" id="SSF161098">
    <property type="entry name" value="MetI-like"/>
    <property type="match status" value="2"/>
</dbReference>
<reference evidence="12" key="2">
    <citation type="submission" date="2018-11" db="EMBL/GenBank/DDBJ databases">
        <title>Shewanella sp. R106.</title>
        <authorList>
            <person name="Hwang Y.J."/>
            <person name="Hwang C.Y."/>
        </authorList>
    </citation>
    <scope>NUCLEOTIDE SEQUENCE [LARGE SCALE GENOMIC DNA]</scope>
    <source>
        <strain evidence="12">R106</strain>
    </source>
</reference>
<dbReference type="Proteomes" id="UP000278855">
    <property type="component" value="Unassembled WGS sequence"/>
</dbReference>
<feature type="transmembrane region" description="Helical" evidence="7">
    <location>
        <begin position="364"/>
        <end position="385"/>
    </location>
</feature>
<evidence type="ECO:0000256" key="7">
    <source>
        <dbReference type="RuleBase" id="RU363032"/>
    </source>
</evidence>
<keyword evidence="2 7" id="KW-0813">Transport</keyword>
<keyword evidence="4 7" id="KW-0812">Transmembrane</keyword>
<feature type="transmembrane region" description="Helical" evidence="7">
    <location>
        <begin position="105"/>
        <end position="125"/>
    </location>
</feature>
<feature type="transmembrane region" description="Helical" evidence="7">
    <location>
        <begin position="489"/>
        <end position="509"/>
    </location>
</feature>
<organism evidence="10 12">
    <name type="scientific">Shewanella psychromarinicola</name>
    <dbReference type="NCBI Taxonomy" id="2487742"/>
    <lineage>
        <taxon>Bacteria</taxon>
        <taxon>Pseudomonadati</taxon>
        <taxon>Pseudomonadota</taxon>
        <taxon>Gammaproteobacteria</taxon>
        <taxon>Alteromonadales</taxon>
        <taxon>Shewanellaceae</taxon>
        <taxon>Shewanella</taxon>
    </lineage>
</organism>
<evidence type="ECO:0000313" key="12">
    <source>
        <dbReference type="Proteomes" id="UP000278855"/>
    </source>
</evidence>
<evidence type="ECO:0000256" key="3">
    <source>
        <dbReference type="ARBA" id="ARBA00022475"/>
    </source>
</evidence>
<feature type="transmembrane region" description="Helical" evidence="7">
    <location>
        <begin position="64"/>
        <end position="93"/>
    </location>
</feature>
<keyword evidence="3" id="KW-1003">Cell membrane</keyword>
<dbReference type="Proteomes" id="UP000273778">
    <property type="component" value="Chromosome"/>
</dbReference>
<feature type="transmembrane region" description="Helical" evidence="7">
    <location>
        <begin position="317"/>
        <end position="344"/>
    </location>
</feature>
<evidence type="ECO:0000313" key="10">
    <source>
        <dbReference type="EMBL" id="RPA32953.1"/>
    </source>
</evidence>
<keyword evidence="6 7" id="KW-0472">Membrane</keyword>
<dbReference type="RefSeq" id="WP_124012668.1">
    <property type="nucleotide sequence ID" value="NZ_CP034073.1"/>
</dbReference>